<evidence type="ECO:0000313" key="4">
    <source>
        <dbReference type="EMBL" id="CAE0107231.1"/>
    </source>
</evidence>
<dbReference type="GO" id="GO:0000166">
    <property type="term" value="F:nucleotide binding"/>
    <property type="evidence" value="ECO:0007669"/>
    <property type="project" value="UniProtKB-KW"/>
</dbReference>
<accession>A0A7S3AMA1</accession>
<dbReference type="SUPFAM" id="SSF90002">
    <property type="entry name" value="Hypothetical protein YjiA, C-terminal domain"/>
    <property type="match status" value="1"/>
</dbReference>
<evidence type="ECO:0000256" key="2">
    <source>
        <dbReference type="ARBA" id="ARBA00023186"/>
    </source>
</evidence>
<proteinExistence type="predicted"/>
<gene>
    <name evidence="4" type="ORF">HERI1096_LOCUS7890</name>
</gene>
<dbReference type="InterPro" id="IPR011629">
    <property type="entry name" value="CobW-like_C"/>
</dbReference>
<dbReference type="EMBL" id="HBHX01014117">
    <property type="protein sequence ID" value="CAE0107231.1"/>
    <property type="molecule type" value="Transcribed_RNA"/>
</dbReference>
<dbReference type="Gene3D" id="3.30.1220.10">
    <property type="entry name" value="CobW-like, C-terminal domain"/>
    <property type="match status" value="1"/>
</dbReference>
<dbReference type="GO" id="GO:0005737">
    <property type="term" value="C:cytoplasm"/>
    <property type="evidence" value="ECO:0007669"/>
    <property type="project" value="TreeGrafter"/>
</dbReference>
<dbReference type="PANTHER" id="PTHR13748">
    <property type="entry name" value="COBW-RELATED"/>
    <property type="match status" value="1"/>
</dbReference>
<protein>
    <recommendedName>
        <fullName evidence="3">CobW C-terminal domain-containing protein</fullName>
    </recommendedName>
</protein>
<dbReference type="InterPro" id="IPR036627">
    <property type="entry name" value="CobW-likC_sf"/>
</dbReference>
<sequence>MKGVLSVAEYKEKFVYQAVHMIFKWTAGESWGDDEPRMSKLVFIGKDLDHAELRAGFSACVVSTEVLEKKAAKQVSAEQICRWAEEKLPAALAGESVTIAEVRCSKPACPIETVLKVMLSKPKELTIFKPLDRVTHEDVVALMQAWCDTVQRGKAVQTWAEQLLPKAVAGQRVLVDEIESTHVNDKFDTFIHILATPPWSMKVLKPVKDVTKENVASVMALAALCGASGIPSVR</sequence>
<evidence type="ECO:0000256" key="1">
    <source>
        <dbReference type="ARBA" id="ARBA00022741"/>
    </source>
</evidence>
<keyword evidence="2" id="KW-0143">Chaperone</keyword>
<keyword evidence="1" id="KW-0547">Nucleotide-binding</keyword>
<dbReference type="PANTHER" id="PTHR13748:SF62">
    <property type="entry name" value="COBW DOMAIN-CONTAINING PROTEIN"/>
    <property type="match status" value="1"/>
</dbReference>
<dbReference type="InterPro" id="IPR051316">
    <property type="entry name" value="Zinc-reg_GTPase_activator"/>
</dbReference>
<dbReference type="Pfam" id="PF07683">
    <property type="entry name" value="CobW_C"/>
    <property type="match status" value="1"/>
</dbReference>
<organism evidence="4">
    <name type="scientific">Haptolina ericina</name>
    <dbReference type="NCBI Taxonomy" id="156174"/>
    <lineage>
        <taxon>Eukaryota</taxon>
        <taxon>Haptista</taxon>
        <taxon>Haptophyta</taxon>
        <taxon>Prymnesiophyceae</taxon>
        <taxon>Prymnesiales</taxon>
        <taxon>Prymnesiaceae</taxon>
        <taxon>Haptolina</taxon>
    </lineage>
</organism>
<reference evidence="4" key="1">
    <citation type="submission" date="2021-01" db="EMBL/GenBank/DDBJ databases">
        <authorList>
            <person name="Corre E."/>
            <person name="Pelletier E."/>
            <person name="Niang G."/>
            <person name="Scheremetjew M."/>
            <person name="Finn R."/>
            <person name="Kale V."/>
            <person name="Holt S."/>
            <person name="Cochrane G."/>
            <person name="Meng A."/>
            <person name="Brown T."/>
            <person name="Cohen L."/>
        </authorList>
    </citation>
    <scope>NUCLEOTIDE SEQUENCE</scope>
    <source>
        <strain evidence="4">CCMP281</strain>
    </source>
</reference>
<name>A0A7S3AMA1_9EUKA</name>
<feature type="domain" description="CobW C-terminal" evidence="3">
    <location>
        <begin position="1"/>
        <end position="61"/>
    </location>
</feature>
<dbReference type="AlphaFoldDB" id="A0A7S3AMA1"/>
<evidence type="ECO:0000259" key="3">
    <source>
        <dbReference type="Pfam" id="PF07683"/>
    </source>
</evidence>